<dbReference type="OrthoDB" id="155520at2"/>
<gene>
    <name evidence="1" type="ORF">CLV35_3186</name>
</gene>
<dbReference type="Proteomes" id="UP000281955">
    <property type="component" value="Unassembled WGS sequence"/>
</dbReference>
<dbReference type="EMBL" id="RBWV01000014">
    <property type="protein sequence ID" value="RKS71389.1"/>
    <property type="molecule type" value="Genomic_DNA"/>
</dbReference>
<dbReference type="SUPFAM" id="SSF52833">
    <property type="entry name" value="Thioredoxin-like"/>
    <property type="match status" value="1"/>
</dbReference>
<protein>
    <submittedName>
        <fullName evidence="1">Putative DsbA family dithiol-disulfide isomerase</fullName>
    </submittedName>
</protein>
<dbReference type="GO" id="GO:0016853">
    <property type="term" value="F:isomerase activity"/>
    <property type="evidence" value="ECO:0007669"/>
    <property type="project" value="UniProtKB-KW"/>
</dbReference>
<dbReference type="AlphaFoldDB" id="A0A420XLV8"/>
<name>A0A420XLV8_9ACTN</name>
<dbReference type="RefSeq" id="WP_121194462.1">
    <property type="nucleotide sequence ID" value="NZ_RBWV01000014.1"/>
</dbReference>
<proteinExistence type="predicted"/>
<sequence>MSTPHPAPVAPGTVQVWSDLSCPYATEAVAALRETRAALGLELDVHLEHRAFPLETASPGHPETRVGLAAVRAASERYGLEAGEELDWALRQGVDATSREAVLEAAGAVPGVDADELAGLLERGAAAVDADWALVPELGIEGSPHVRLADGTSVFNPGAGGDPQVWDELLRRALDPGE</sequence>
<organism evidence="1 2">
    <name type="scientific">Motilibacter peucedani</name>
    <dbReference type="NCBI Taxonomy" id="598650"/>
    <lineage>
        <taxon>Bacteria</taxon>
        <taxon>Bacillati</taxon>
        <taxon>Actinomycetota</taxon>
        <taxon>Actinomycetes</taxon>
        <taxon>Motilibacterales</taxon>
        <taxon>Motilibacteraceae</taxon>
        <taxon>Motilibacter</taxon>
    </lineage>
</organism>
<comment type="caution">
    <text evidence="1">The sequence shown here is derived from an EMBL/GenBank/DDBJ whole genome shotgun (WGS) entry which is preliminary data.</text>
</comment>
<evidence type="ECO:0000313" key="2">
    <source>
        <dbReference type="Proteomes" id="UP000281955"/>
    </source>
</evidence>
<keyword evidence="1" id="KW-0413">Isomerase</keyword>
<dbReference type="InterPro" id="IPR036249">
    <property type="entry name" value="Thioredoxin-like_sf"/>
</dbReference>
<accession>A0A420XLV8</accession>
<dbReference type="InParanoid" id="A0A420XLV8"/>
<reference evidence="1 2" key="1">
    <citation type="submission" date="2018-10" db="EMBL/GenBank/DDBJ databases">
        <title>Genomic Encyclopedia of Archaeal and Bacterial Type Strains, Phase II (KMG-II): from individual species to whole genera.</title>
        <authorList>
            <person name="Goeker M."/>
        </authorList>
    </citation>
    <scope>NUCLEOTIDE SEQUENCE [LARGE SCALE GENOMIC DNA]</scope>
    <source>
        <strain evidence="1 2">RP-AC37</strain>
    </source>
</reference>
<evidence type="ECO:0000313" key="1">
    <source>
        <dbReference type="EMBL" id="RKS71389.1"/>
    </source>
</evidence>
<keyword evidence="2" id="KW-1185">Reference proteome</keyword>
<dbReference type="Gene3D" id="3.40.30.10">
    <property type="entry name" value="Glutaredoxin"/>
    <property type="match status" value="1"/>
</dbReference>